<dbReference type="Proteomes" id="UP001054889">
    <property type="component" value="Unassembled WGS sequence"/>
</dbReference>
<feature type="compositionally biased region" description="Basic and acidic residues" evidence="1">
    <location>
        <begin position="173"/>
        <end position="188"/>
    </location>
</feature>
<feature type="compositionally biased region" description="Polar residues" evidence="1">
    <location>
        <begin position="1"/>
        <end position="11"/>
    </location>
</feature>
<dbReference type="PANTHER" id="PTHR47374:SF6">
    <property type="entry name" value="ENDOSOME ANTIGEN-LIKE PROTEIN, PUTATIVE (DUF3444)-RELATED"/>
    <property type="match status" value="1"/>
</dbReference>
<dbReference type="AlphaFoldDB" id="A0AAV5EE98"/>
<dbReference type="EMBL" id="BQKI01000075">
    <property type="protein sequence ID" value="GJN20560.1"/>
    <property type="molecule type" value="Genomic_DNA"/>
</dbReference>
<evidence type="ECO:0000313" key="4">
    <source>
        <dbReference type="Proteomes" id="UP001054889"/>
    </source>
</evidence>
<feature type="compositionally biased region" description="Polar residues" evidence="1">
    <location>
        <begin position="268"/>
        <end position="278"/>
    </location>
</feature>
<keyword evidence="4" id="KW-1185">Reference proteome</keyword>
<reference evidence="3" key="2">
    <citation type="submission" date="2021-12" db="EMBL/GenBank/DDBJ databases">
        <title>Resequencing data analysis of finger millet.</title>
        <authorList>
            <person name="Hatakeyama M."/>
            <person name="Aluri S."/>
            <person name="Balachadran M.T."/>
            <person name="Sivarajan S.R."/>
            <person name="Poveda L."/>
            <person name="Shimizu-Inatsugi R."/>
            <person name="Schlapbach R."/>
            <person name="Sreeman S.M."/>
            <person name="Shimizu K.K."/>
        </authorList>
    </citation>
    <scope>NUCLEOTIDE SEQUENCE</scope>
</reference>
<feature type="region of interest" description="Disordered" evidence="1">
    <location>
        <begin position="80"/>
        <end position="103"/>
    </location>
</feature>
<evidence type="ECO:0000259" key="2">
    <source>
        <dbReference type="Pfam" id="PF11926"/>
    </source>
</evidence>
<dbReference type="InterPro" id="IPR024593">
    <property type="entry name" value="DUF3444"/>
</dbReference>
<comment type="caution">
    <text evidence="3">The sequence shown here is derived from an EMBL/GenBank/DDBJ whole genome shotgun (WGS) entry which is preliminary data.</text>
</comment>
<proteinExistence type="predicted"/>
<feature type="domain" description="DUF3444" evidence="2">
    <location>
        <begin position="307"/>
        <end position="393"/>
    </location>
</feature>
<evidence type="ECO:0000313" key="3">
    <source>
        <dbReference type="EMBL" id="GJN20560.1"/>
    </source>
</evidence>
<sequence length="458" mass="50848">MSTSSTTQIPVNANEGKVEGEDGRRRAYGFSEETMEEVTKGNLKGNLVNKSNTRGKCYGIVENFKSIVGKFCRVGSLKGEKPLARSSHSRTHPPLTSAQRLRRRSRRQLGHELSDGDNPLPTARNGLKDSVFELWSGILGDFRLKNKQGRSGMHGTQHDETSAKPDSAPTANDKADERVASDTGKPDISHQQNLGRGVDTSAEPGATGISSPRRSSRRKECVDSNNILKTPTKKRRTLKDWFSNDTPTSSKVFGDKGAGADGQATDPHVSNKTNNQEKGSTEGSERNNKNEFTNDTTAEKPCNVGNFLYPDSEFCDFDARRDASLFAVGQIWALYDDLDGMPRYYARIRHLDTYNFRVQYTWLEHDAANNEEDKWTDNQLPVACGNYVIGKTELDGYITVFRPDKDGNILEAPSKEYLRFSHQIPSFRLTKEQGGQLCGFFELDPASFPDPFLSGGAN</sequence>
<organism evidence="3 4">
    <name type="scientific">Eleusine coracana subsp. coracana</name>
    <dbReference type="NCBI Taxonomy" id="191504"/>
    <lineage>
        <taxon>Eukaryota</taxon>
        <taxon>Viridiplantae</taxon>
        <taxon>Streptophyta</taxon>
        <taxon>Embryophyta</taxon>
        <taxon>Tracheophyta</taxon>
        <taxon>Spermatophyta</taxon>
        <taxon>Magnoliopsida</taxon>
        <taxon>Liliopsida</taxon>
        <taxon>Poales</taxon>
        <taxon>Poaceae</taxon>
        <taxon>PACMAD clade</taxon>
        <taxon>Chloridoideae</taxon>
        <taxon>Cynodonteae</taxon>
        <taxon>Eleusininae</taxon>
        <taxon>Eleusine</taxon>
    </lineage>
</organism>
<name>A0AAV5EE98_ELECO</name>
<gene>
    <name evidence="3" type="primary">gb07952</name>
    <name evidence="3" type="ORF">PR202_gb07952</name>
</gene>
<reference evidence="3" key="1">
    <citation type="journal article" date="2018" name="DNA Res.">
        <title>Multiple hybrid de novo genome assembly of finger millet, an orphan allotetraploid crop.</title>
        <authorList>
            <person name="Hatakeyama M."/>
            <person name="Aluri S."/>
            <person name="Balachadran M.T."/>
            <person name="Sivarajan S.R."/>
            <person name="Patrignani A."/>
            <person name="Gruter S."/>
            <person name="Poveda L."/>
            <person name="Shimizu-Inatsugi R."/>
            <person name="Baeten J."/>
            <person name="Francoijs K.J."/>
            <person name="Nataraja K.N."/>
            <person name="Reddy Y.A.N."/>
            <person name="Phadnis S."/>
            <person name="Ravikumar R.L."/>
            <person name="Schlapbach R."/>
            <person name="Sreeman S.M."/>
            <person name="Shimizu K.K."/>
        </authorList>
    </citation>
    <scope>NUCLEOTIDE SEQUENCE</scope>
</reference>
<dbReference type="Pfam" id="PF11926">
    <property type="entry name" value="DUF3444"/>
    <property type="match status" value="1"/>
</dbReference>
<protein>
    <recommendedName>
        <fullName evidence="2">DUF3444 domain-containing protein</fullName>
    </recommendedName>
</protein>
<dbReference type="PANTHER" id="PTHR47374">
    <property type="entry name" value="ENDOSOME ANTIGEN-LIKE PROTEIN, PUTATIVE (DUF3444)-RELATED"/>
    <property type="match status" value="1"/>
</dbReference>
<evidence type="ECO:0000256" key="1">
    <source>
        <dbReference type="SAM" id="MobiDB-lite"/>
    </source>
</evidence>
<feature type="region of interest" description="Disordered" evidence="1">
    <location>
        <begin position="1"/>
        <end position="24"/>
    </location>
</feature>
<feature type="compositionally biased region" description="Basic and acidic residues" evidence="1">
    <location>
        <begin position="279"/>
        <end position="289"/>
    </location>
</feature>
<feature type="region of interest" description="Disordered" evidence="1">
    <location>
        <begin position="146"/>
        <end position="297"/>
    </location>
</feature>
<accession>A0AAV5EE98</accession>